<dbReference type="Proteomes" id="UP001620626">
    <property type="component" value="Unassembled WGS sequence"/>
</dbReference>
<evidence type="ECO:0000313" key="2">
    <source>
        <dbReference type="EMBL" id="KAL3102888.1"/>
    </source>
</evidence>
<dbReference type="EMBL" id="JBICBT010000745">
    <property type="protein sequence ID" value="KAL3102888.1"/>
    <property type="molecule type" value="Genomic_DNA"/>
</dbReference>
<keyword evidence="3" id="KW-1185">Reference proteome</keyword>
<name>A0ABD2KIX2_9BILA</name>
<dbReference type="Pfam" id="PF14214">
    <property type="entry name" value="Helitron_like_N"/>
    <property type="match status" value="1"/>
</dbReference>
<reference evidence="2 3" key="1">
    <citation type="submission" date="2024-10" db="EMBL/GenBank/DDBJ databases">
        <authorList>
            <person name="Kim D."/>
        </authorList>
    </citation>
    <scope>NUCLEOTIDE SEQUENCE [LARGE SCALE GENOMIC DNA]</scope>
    <source>
        <strain evidence="2">BH-2024</strain>
    </source>
</reference>
<feature type="domain" description="Helitron helicase-like" evidence="1">
    <location>
        <begin position="16"/>
        <end position="152"/>
    </location>
</feature>
<gene>
    <name evidence="2" type="ORF">niasHT_026029</name>
</gene>
<protein>
    <recommendedName>
        <fullName evidence="1">Helitron helicase-like domain-containing protein</fullName>
    </recommendedName>
</protein>
<organism evidence="2 3">
    <name type="scientific">Heterodera trifolii</name>
    <dbReference type="NCBI Taxonomy" id="157864"/>
    <lineage>
        <taxon>Eukaryota</taxon>
        <taxon>Metazoa</taxon>
        <taxon>Ecdysozoa</taxon>
        <taxon>Nematoda</taxon>
        <taxon>Chromadorea</taxon>
        <taxon>Rhabditida</taxon>
        <taxon>Tylenchina</taxon>
        <taxon>Tylenchomorpha</taxon>
        <taxon>Tylenchoidea</taxon>
        <taxon>Heteroderidae</taxon>
        <taxon>Heteroderinae</taxon>
        <taxon>Heterodera</taxon>
    </lineage>
</organism>
<evidence type="ECO:0000313" key="3">
    <source>
        <dbReference type="Proteomes" id="UP001620626"/>
    </source>
</evidence>
<dbReference type="AlphaFoldDB" id="A0ABD2KIX2"/>
<evidence type="ECO:0000259" key="1">
    <source>
        <dbReference type="Pfam" id="PF14214"/>
    </source>
</evidence>
<dbReference type="InterPro" id="IPR025476">
    <property type="entry name" value="Helitron_helicase-like"/>
</dbReference>
<proteinExistence type="predicted"/>
<comment type="caution">
    <text evidence="2">The sequence shown here is derived from an EMBL/GenBank/DDBJ whole genome shotgun (WGS) entry which is preliminary data.</text>
</comment>
<accession>A0ABD2KIX2</accession>
<sequence length="306" mass="34938">MDLRVSTPKNLLQYLVNQYNKQQARQNPNAQQRTVDDIGSVVRFNDNNVNCLQYWKKMYENCNTIFARCHNPKKARLFITFTNNREWPEFKANLYNNGQVFTDRFDMWMRVWISKIAEFREELYEKKFFGTILGSGESMEFQGRGGPHAHIVAQTDLDAVPDVIQQYIWAHIPLLPEACLAAKSCTWSTGLGNPFCSDRNIGHEYHTNFRCICAAANAAIRALGVGSVSTSAYPLFAIPFCHLVVFGESRGLPPSKIPSPPPLPCRRGKFAPQSPQPIAFIHSQSHSHWNWIRISTRVLVMEELSD</sequence>